<keyword evidence="2" id="KW-1185">Reference proteome</keyword>
<dbReference type="GO" id="GO:0003700">
    <property type="term" value="F:DNA-binding transcription factor activity"/>
    <property type="evidence" value="ECO:0007669"/>
    <property type="project" value="TreeGrafter"/>
</dbReference>
<organism evidence="1 2">
    <name type="scientific">Christensenella hongkongensis</name>
    <dbReference type="NCBI Taxonomy" id="270498"/>
    <lineage>
        <taxon>Bacteria</taxon>
        <taxon>Bacillati</taxon>
        <taxon>Bacillota</taxon>
        <taxon>Clostridia</taxon>
        <taxon>Christensenellales</taxon>
        <taxon>Christensenellaceae</taxon>
        <taxon>Christensenella</taxon>
    </lineage>
</organism>
<dbReference type="Pfam" id="PF02082">
    <property type="entry name" value="Rrf2"/>
    <property type="match status" value="1"/>
</dbReference>
<dbReference type="Gene3D" id="1.10.10.10">
    <property type="entry name" value="Winged helix-like DNA-binding domain superfamily/Winged helix DNA-binding domain"/>
    <property type="match status" value="1"/>
</dbReference>
<accession>A0A0M2NQH6</accession>
<evidence type="ECO:0000313" key="1">
    <source>
        <dbReference type="EMBL" id="KKI52460.1"/>
    </source>
</evidence>
<dbReference type="InterPro" id="IPR000944">
    <property type="entry name" value="Tscrpt_reg_Rrf2"/>
</dbReference>
<dbReference type="OrthoDB" id="9804747at2"/>
<name>A0A0M2NQH6_9FIRM</name>
<protein>
    <submittedName>
        <fullName evidence="1">Rrf2 family transcriptional regulator</fullName>
    </submittedName>
</protein>
<dbReference type="STRING" id="270498.CHK_0030"/>
<dbReference type="NCBIfam" id="TIGR00738">
    <property type="entry name" value="rrf2_super"/>
    <property type="match status" value="1"/>
</dbReference>
<dbReference type="AlphaFoldDB" id="A0A0M2NQH6"/>
<dbReference type="GO" id="GO:0005829">
    <property type="term" value="C:cytosol"/>
    <property type="evidence" value="ECO:0007669"/>
    <property type="project" value="TreeGrafter"/>
</dbReference>
<dbReference type="PROSITE" id="PS51197">
    <property type="entry name" value="HTH_RRF2_2"/>
    <property type="match status" value="1"/>
</dbReference>
<proteinExistence type="predicted"/>
<gene>
    <name evidence="1" type="ORF">CHK_0030</name>
</gene>
<dbReference type="EMBL" id="LAYJ01000010">
    <property type="protein sequence ID" value="KKI52460.1"/>
    <property type="molecule type" value="Genomic_DNA"/>
</dbReference>
<sequence length="137" mass="15369">MQLTITTDYAIRLVLYLALNKGRIVPATEIAEKMGIPKKYLIATAHKVKAARLIKGHMGVRGGYSLMRKPEEISVLDIVTVTQGAIEIDRYRGRGENDSAPYAAHCPVKNFFRDIQQMIENRFGSMTIAQLMNTNET</sequence>
<dbReference type="InterPro" id="IPR036388">
    <property type="entry name" value="WH-like_DNA-bd_sf"/>
</dbReference>
<reference evidence="1 2" key="1">
    <citation type="submission" date="2015-04" db="EMBL/GenBank/DDBJ databases">
        <title>Draft genome sequence of bacteremic isolate Catabacter hongkongensis type strain HKU16T.</title>
        <authorList>
            <person name="Lau S.K."/>
            <person name="Teng J.L."/>
            <person name="Huang Y."/>
            <person name="Curreem S.O."/>
            <person name="Tsui S.K."/>
            <person name="Woo P.C."/>
        </authorList>
    </citation>
    <scope>NUCLEOTIDE SEQUENCE [LARGE SCALE GENOMIC DNA]</scope>
    <source>
        <strain evidence="1 2">HKU16</strain>
    </source>
</reference>
<dbReference type="Proteomes" id="UP000034076">
    <property type="component" value="Unassembled WGS sequence"/>
</dbReference>
<evidence type="ECO:0000313" key="2">
    <source>
        <dbReference type="Proteomes" id="UP000034076"/>
    </source>
</evidence>
<dbReference type="RefSeq" id="WP_052740055.1">
    <property type="nucleotide sequence ID" value="NZ_CAUERS010000034.1"/>
</dbReference>
<dbReference type="PANTHER" id="PTHR33221">
    <property type="entry name" value="WINGED HELIX-TURN-HELIX TRANSCRIPTIONAL REGULATOR, RRF2 FAMILY"/>
    <property type="match status" value="1"/>
</dbReference>
<dbReference type="PANTHER" id="PTHR33221:SF2">
    <property type="entry name" value="TRANSCRIPTIONAL REGULATOR"/>
    <property type="match status" value="1"/>
</dbReference>
<dbReference type="SUPFAM" id="SSF46785">
    <property type="entry name" value="Winged helix' DNA-binding domain"/>
    <property type="match status" value="1"/>
</dbReference>
<comment type="caution">
    <text evidence="1">The sequence shown here is derived from an EMBL/GenBank/DDBJ whole genome shotgun (WGS) entry which is preliminary data.</text>
</comment>
<dbReference type="InterPro" id="IPR036390">
    <property type="entry name" value="WH_DNA-bd_sf"/>
</dbReference>